<dbReference type="EMBL" id="BGPR01001569">
    <property type="protein sequence ID" value="GBM56938.1"/>
    <property type="molecule type" value="Genomic_DNA"/>
</dbReference>
<comment type="caution">
    <text evidence="1">The sequence shown here is derived from an EMBL/GenBank/DDBJ whole genome shotgun (WGS) entry which is preliminary data.</text>
</comment>
<evidence type="ECO:0000313" key="1">
    <source>
        <dbReference type="EMBL" id="GBM56938.1"/>
    </source>
</evidence>
<organism evidence="1 2">
    <name type="scientific">Araneus ventricosus</name>
    <name type="common">Orbweaver spider</name>
    <name type="synonym">Epeira ventricosa</name>
    <dbReference type="NCBI Taxonomy" id="182803"/>
    <lineage>
        <taxon>Eukaryota</taxon>
        <taxon>Metazoa</taxon>
        <taxon>Ecdysozoa</taxon>
        <taxon>Arthropoda</taxon>
        <taxon>Chelicerata</taxon>
        <taxon>Arachnida</taxon>
        <taxon>Araneae</taxon>
        <taxon>Araneomorphae</taxon>
        <taxon>Entelegynae</taxon>
        <taxon>Araneoidea</taxon>
        <taxon>Araneidae</taxon>
        <taxon>Araneus</taxon>
    </lineage>
</organism>
<dbReference type="AlphaFoldDB" id="A0A4Y2GWP4"/>
<gene>
    <name evidence="1" type="ORF">AVEN_82430_1</name>
</gene>
<name>A0A4Y2GWP4_ARAVE</name>
<protein>
    <submittedName>
        <fullName evidence="1">Uncharacterized protein</fullName>
    </submittedName>
</protein>
<keyword evidence="2" id="KW-1185">Reference proteome</keyword>
<proteinExistence type="predicted"/>
<sequence>MSKTEDFRLATDLTYLTSGPDPPYLIRWPRRICFRIRCSDQRAMSSKLESTKDLLCTRIRCTSNPPGSNILQMVRMFEDPEAAIGLKSRQAKNL</sequence>
<reference evidence="1 2" key="1">
    <citation type="journal article" date="2019" name="Sci. Rep.">
        <title>Orb-weaving spider Araneus ventricosus genome elucidates the spidroin gene catalogue.</title>
        <authorList>
            <person name="Kono N."/>
            <person name="Nakamura H."/>
            <person name="Ohtoshi R."/>
            <person name="Moran D.A.P."/>
            <person name="Shinohara A."/>
            <person name="Yoshida Y."/>
            <person name="Fujiwara M."/>
            <person name="Mori M."/>
            <person name="Tomita M."/>
            <person name="Arakawa K."/>
        </authorList>
    </citation>
    <scope>NUCLEOTIDE SEQUENCE [LARGE SCALE GENOMIC DNA]</scope>
</reference>
<evidence type="ECO:0000313" key="2">
    <source>
        <dbReference type="Proteomes" id="UP000499080"/>
    </source>
</evidence>
<dbReference type="Proteomes" id="UP000499080">
    <property type="component" value="Unassembled WGS sequence"/>
</dbReference>
<accession>A0A4Y2GWP4</accession>